<name>A0ACD4R9C5_9BACI</name>
<sequence>MLEGKLIKFYREKEGFTQGELVQGICSVTHLSKIERGITEYSGEITFLLSKRLKIDLETEVIRYNKLNEKLTEWHEAMIMQRTQEVEILKNEIEQETLKDLPDYLILYRLLLSKYYLFTNQLEKAKQLIFTLNKQEHSLPAYEQNLLKHVLGIYYFLSAQFNDCIQILKSIDQTQYNHHEFYYHLAIAYHSIHSNITSYYYAEKALHYFRRTLNILRIIDTETIMIAQLNAKELHDFEDTKRKYDSLLKLCDACKAQDRKAKLYHNLAFEHSRRKLYREASDIYQTAMRLITTENPHYLTTFESYLSACHKGKLLPETELISLAKEGLQLCKKRNDRRFVDFQLLLYLFQKQEIRYYQYIESTALNHFRDSGYNILVDHYEKKLFHYFLKHNETEKALNLAESLLKGKRSFYDYE</sequence>
<accession>A0ACD4R9C5</accession>
<dbReference type="EMBL" id="CP126116">
    <property type="protein sequence ID" value="WHZ57046.1"/>
    <property type="molecule type" value="Genomic_DNA"/>
</dbReference>
<reference evidence="2" key="1">
    <citation type="journal article" date="2025" name="Aquaculture">
        <title>Assessment of the bioflocculant production and safety properties of Metabacillus hrfriensis sp. nov. based on phenotypic and whole-genome sequencing analysis.</title>
        <authorList>
            <person name="Zhang R."/>
            <person name="Zhao Z."/>
            <person name="Luo L."/>
            <person name="Wang S."/>
            <person name="Guo K."/>
            <person name="Xu W."/>
        </authorList>
    </citation>
    <scope>NUCLEOTIDE SEQUENCE [LARGE SCALE GENOMIC DNA]</scope>
    <source>
        <strain evidence="2">CT-WN-B3</strain>
    </source>
</reference>
<protein>
    <submittedName>
        <fullName evidence="1">Helix-turn-helix transcriptional regulator</fullName>
    </submittedName>
</protein>
<evidence type="ECO:0000313" key="2">
    <source>
        <dbReference type="Proteomes" id="UP001226091"/>
    </source>
</evidence>
<proteinExistence type="predicted"/>
<organism evidence="1 2">
    <name type="scientific">Metabacillus hrfriensis</name>
    <dbReference type="NCBI Taxonomy" id="3048891"/>
    <lineage>
        <taxon>Bacteria</taxon>
        <taxon>Bacillati</taxon>
        <taxon>Bacillota</taxon>
        <taxon>Bacilli</taxon>
        <taxon>Bacillales</taxon>
        <taxon>Bacillaceae</taxon>
        <taxon>Metabacillus</taxon>
    </lineage>
</organism>
<keyword evidence="2" id="KW-1185">Reference proteome</keyword>
<evidence type="ECO:0000313" key="1">
    <source>
        <dbReference type="EMBL" id="WHZ57046.1"/>
    </source>
</evidence>
<gene>
    <name evidence="1" type="ORF">QLQ22_20660</name>
</gene>
<dbReference type="Proteomes" id="UP001226091">
    <property type="component" value="Chromosome"/>
</dbReference>